<evidence type="ECO:0000313" key="1">
    <source>
        <dbReference type="EMBL" id="GAF78496.1"/>
    </source>
</evidence>
<proteinExistence type="predicted"/>
<reference evidence="1" key="1">
    <citation type="journal article" date="2014" name="Front. Microbiol.">
        <title>High frequency of phylogenetically diverse reductive dehalogenase-homologous genes in deep subseafloor sedimentary metagenomes.</title>
        <authorList>
            <person name="Kawai M."/>
            <person name="Futagami T."/>
            <person name="Toyoda A."/>
            <person name="Takaki Y."/>
            <person name="Nishi S."/>
            <person name="Hori S."/>
            <person name="Arai W."/>
            <person name="Tsubouchi T."/>
            <person name="Morono Y."/>
            <person name="Uchiyama I."/>
            <person name="Ito T."/>
            <person name="Fujiyama A."/>
            <person name="Inagaki F."/>
            <person name="Takami H."/>
        </authorList>
    </citation>
    <scope>NUCLEOTIDE SEQUENCE</scope>
    <source>
        <strain evidence="1">Expedition CK06-06</strain>
    </source>
</reference>
<dbReference type="AlphaFoldDB" id="X0STP6"/>
<feature type="non-terminal residue" evidence="1">
    <location>
        <position position="49"/>
    </location>
</feature>
<dbReference type="EMBL" id="BARS01005774">
    <property type="protein sequence ID" value="GAF78496.1"/>
    <property type="molecule type" value="Genomic_DNA"/>
</dbReference>
<gene>
    <name evidence="1" type="ORF">S01H1_11330</name>
</gene>
<comment type="caution">
    <text evidence="1">The sequence shown here is derived from an EMBL/GenBank/DDBJ whole genome shotgun (WGS) entry which is preliminary data.</text>
</comment>
<name>X0STP6_9ZZZZ</name>
<sequence>MTDQGGDYYSVDFPSVITNSTVQAYRVVIALRAGANAAVGDIRIAQGEI</sequence>
<protein>
    <submittedName>
        <fullName evidence="1">Uncharacterized protein</fullName>
    </submittedName>
</protein>
<organism evidence="1">
    <name type="scientific">marine sediment metagenome</name>
    <dbReference type="NCBI Taxonomy" id="412755"/>
    <lineage>
        <taxon>unclassified sequences</taxon>
        <taxon>metagenomes</taxon>
        <taxon>ecological metagenomes</taxon>
    </lineage>
</organism>
<accession>X0STP6</accession>